<evidence type="ECO:0000256" key="3">
    <source>
        <dbReference type="ARBA" id="ARBA00022692"/>
    </source>
</evidence>
<keyword evidence="9" id="KW-1185">Reference proteome</keyword>
<name>A0ABZ1TP26_STRVG</name>
<dbReference type="Pfam" id="PF09924">
    <property type="entry name" value="LPG_synthase_C"/>
    <property type="match status" value="1"/>
</dbReference>
<reference evidence="8" key="1">
    <citation type="submission" date="2022-10" db="EMBL/GenBank/DDBJ databases">
        <title>The complete genomes of actinobacterial strains from the NBC collection.</title>
        <authorList>
            <person name="Joergensen T.S."/>
            <person name="Alvarez Arevalo M."/>
            <person name="Sterndorff E.B."/>
            <person name="Faurdal D."/>
            <person name="Vuksanovic O."/>
            <person name="Mourched A.-S."/>
            <person name="Charusanti P."/>
            <person name="Shaw S."/>
            <person name="Blin K."/>
            <person name="Weber T."/>
        </authorList>
    </citation>
    <scope>NUCLEOTIDE SEQUENCE</scope>
    <source>
        <strain evidence="8">NBC_00248</strain>
    </source>
</reference>
<organism evidence="8 9">
    <name type="scientific">Streptomyces virginiae</name>
    <name type="common">Streptomyces cinnamonensis</name>
    <dbReference type="NCBI Taxonomy" id="1961"/>
    <lineage>
        <taxon>Bacteria</taxon>
        <taxon>Bacillati</taxon>
        <taxon>Actinomycetota</taxon>
        <taxon>Actinomycetes</taxon>
        <taxon>Kitasatosporales</taxon>
        <taxon>Streptomycetaceae</taxon>
        <taxon>Streptomyces</taxon>
    </lineage>
</organism>
<evidence type="ECO:0000313" key="7">
    <source>
        <dbReference type="EMBL" id="WUQ10070.1"/>
    </source>
</evidence>
<proteinExistence type="predicted"/>
<evidence type="ECO:0000256" key="4">
    <source>
        <dbReference type="ARBA" id="ARBA00022989"/>
    </source>
</evidence>
<keyword evidence="2" id="KW-1003">Cell membrane</keyword>
<dbReference type="PANTHER" id="PTHR34697:SF2">
    <property type="entry name" value="PHOSPHATIDYLGLYCEROL LYSYLTRANSFERASE"/>
    <property type="match status" value="1"/>
</dbReference>
<feature type="domain" description="Phosphatidylglycerol lysyltransferase C-terminal" evidence="6">
    <location>
        <begin position="29"/>
        <end position="332"/>
    </location>
</feature>
<evidence type="ECO:0000313" key="9">
    <source>
        <dbReference type="Proteomes" id="UP001432039"/>
    </source>
</evidence>
<keyword evidence="4" id="KW-1133">Transmembrane helix</keyword>
<keyword evidence="3" id="KW-0812">Transmembrane</keyword>
<dbReference type="InterPro" id="IPR024320">
    <property type="entry name" value="LPG_synthase_C"/>
</dbReference>
<accession>A0ABZ1TP26</accession>
<dbReference type="RefSeq" id="WP_328959637.1">
    <property type="nucleotide sequence ID" value="NZ_CP108090.1"/>
</dbReference>
<dbReference type="InterPro" id="IPR051211">
    <property type="entry name" value="PG_lysyltransferase"/>
</dbReference>
<dbReference type="EMBL" id="CP108090">
    <property type="protein sequence ID" value="WUQ17537.1"/>
    <property type="molecule type" value="Genomic_DNA"/>
</dbReference>
<dbReference type="SUPFAM" id="SSF55729">
    <property type="entry name" value="Acyl-CoA N-acyltransferases (Nat)"/>
    <property type="match status" value="1"/>
</dbReference>
<comment type="subcellular location">
    <subcellularLocation>
        <location evidence="1">Cell membrane</location>
        <topology evidence="1">Multi-pass membrane protein</topology>
    </subcellularLocation>
</comment>
<sequence length="351" mass="38122">MNARRTAPAPAVGAGVGVGVVAAGRAVELLRAHADHPSAVLALNEGTSRYAGRSREGLVAYTRRGRRDVVQFAAPFARPEDRGGLLEEFWAHLAAGPGPAPRVTAAQVARADVPLYAERGFTVNQLGCTYGIDLARFTVRGKPLAKVRQNVNRARREGVTVVEADPGDLKDRRELDAIDARWLAGKGRHVKELSFLIGERGGPAGPLRRTFLARHQGRTVGYISYSPVWGVRSGWLYDLTRRSPSAPVGTVELVNLTALARFREEGAGWLHLGLTPFAGFRDAHEPACSSRGLGRALRWVAEHGRLVYPARSQEAFKLKWAPHVIEPEYVAFHDGVGLPAVWHLLRATGAV</sequence>
<gene>
    <name evidence="7" type="ORF">OG517_00550</name>
    <name evidence="8" type="ORF">OG517_42620</name>
</gene>
<dbReference type="Proteomes" id="UP001432039">
    <property type="component" value="Chromosome"/>
</dbReference>
<dbReference type="InterPro" id="IPR016181">
    <property type="entry name" value="Acyl_CoA_acyltransferase"/>
</dbReference>
<evidence type="ECO:0000259" key="6">
    <source>
        <dbReference type="Pfam" id="PF09924"/>
    </source>
</evidence>
<evidence type="ECO:0000313" key="8">
    <source>
        <dbReference type="EMBL" id="WUQ17537.1"/>
    </source>
</evidence>
<dbReference type="PANTHER" id="PTHR34697">
    <property type="entry name" value="PHOSPHATIDYLGLYCEROL LYSYLTRANSFERASE"/>
    <property type="match status" value="1"/>
</dbReference>
<protein>
    <submittedName>
        <fullName evidence="8">DUF2156 domain-containing protein</fullName>
    </submittedName>
</protein>
<evidence type="ECO:0000256" key="5">
    <source>
        <dbReference type="ARBA" id="ARBA00023136"/>
    </source>
</evidence>
<evidence type="ECO:0000256" key="2">
    <source>
        <dbReference type="ARBA" id="ARBA00022475"/>
    </source>
</evidence>
<evidence type="ECO:0000256" key="1">
    <source>
        <dbReference type="ARBA" id="ARBA00004651"/>
    </source>
</evidence>
<keyword evidence="5" id="KW-0472">Membrane</keyword>
<dbReference type="EMBL" id="CP108090">
    <property type="protein sequence ID" value="WUQ10070.1"/>
    <property type="molecule type" value="Genomic_DNA"/>
</dbReference>